<sequence>MRPLDSNIYFYGECISFEDSNSIVNNFKEGLTENSARFFTEDSIEGMKGHLTEEVTEDLSRNPARNSSSAVEDMVKSLSQNLIEIPVHVKNNVTAERQIRNAIGIEFVLVPAGEFLMGSPLNEKRRKLWESPVHEVTIKKPFYLGKYPVTQEQWCRVMGNNPSYFRDEKHPVENVSWKEAQEFVRKLNALEDTGEKSPVYRLPTEAEWEYAARAGNSGSYFFGDDESKLKEYAWFLENSGLETHPVGLKNPNPWGFYDLYGNVGEWMQDEYHISYKGAPSDGRAWESLFPSVSVPVRIRRGGGWNGNAGCCRSAERLFAAQDKKLNSLGFRIVREYNFQI</sequence>
<dbReference type="GO" id="GO:0016301">
    <property type="term" value="F:kinase activity"/>
    <property type="evidence" value="ECO:0007669"/>
    <property type="project" value="UniProtKB-KW"/>
</dbReference>
<evidence type="ECO:0000313" key="3">
    <source>
        <dbReference type="Proteomes" id="UP000033097"/>
    </source>
</evidence>
<dbReference type="Pfam" id="PF03781">
    <property type="entry name" value="FGE-sulfatase"/>
    <property type="match status" value="1"/>
</dbReference>
<dbReference type="AlphaFoldDB" id="A0A0E3RFY3"/>
<organism evidence="2 3">
    <name type="scientific">Methanosarcina mazei S-6</name>
    <dbReference type="NCBI Taxonomy" id="213585"/>
    <lineage>
        <taxon>Archaea</taxon>
        <taxon>Methanobacteriati</taxon>
        <taxon>Methanobacteriota</taxon>
        <taxon>Stenosarchaea group</taxon>
        <taxon>Methanomicrobia</taxon>
        <taxon>Methanosarcinales</taxon>
        <taxon>Methanosarcinaceae</taxon>
        <taxon>Methanosarcina</taxon>
    </lineage>
</organism>
<dbReference type="STRING" id="213585.MSMAS_1919"/>
<proteinExistence type="predicted"/>
<dbReference type="SUPFAM" id="SSF56436">
    <property type="entry name" value="C-type lectin-like"/>
    <property type="match status" value="1"/>
</dbReference>
<keyword evidence="2" id="KW-0808">Transferase</keyword>
<feature type="domain" description="Sulfatase-modifying factor enzyme-like" evidence="1">
    <location>
        <begin position="106"/>
        <end position="334"/>
    </location>
</feature>
<dbReference type="PATRIC" id="fig|213585.10.peg.2439"/>
<evidence type="ECO:0000313" key="2">
    <source>
        <dbReference type="EMBL" id="AKB65115.1"/>
    </source>
</evidence>
<reference evidence="2 3" key="1">
    <citation type="submission" date="2014-07" db="EMBL/GenBank/DDBJ databases">
        <title>Methanogenic archaea and the global carbon cycle.</title>
        <authorList>
            <person name="Henriksen J.R."/>
            <person name="Luke J."/>
            <person name="Reinhart S."/>
            <person name="Benedict M.N."/>
            <person name="Youngblut N.D."/>
            <person name="Metcalf M.E."/>
            <person name="Whitaker R.J."/>
            <person name="Metcalf W.W."/>
        </authorList>
    </citation>
    <scope>NUCLEOTIDE SEQUENCE [LARGE SCALE GENOMIC DNA]</scope>
    <source>
        <strain evidence="2 3">S-6</strain>
    </source>
</reference>
<dbReference type="InterPro" id="IPR005532">
    <property type="entry name" value="SUMF_dom"/>
</dbReference>
<name>A0A0E3RFY3_METMZ</name>
<dbReference type="KEGG" id="mmj:MSMAS_1919"/>
<protein>
    <submittedName>
        <fullName evidence="2">Serine/threonine kinase</fullName>
    </submittedName>
</protein>
<accession>A0A0E3RFY3</accession>
<evidence type="ECO:0000259" key="1">
    <source>
        <dbReference type="Pfam" id="PF03781"/>
    </source>
</evidence>
<dbReference type="GO" id="GO:0120147">
    <property type="term" value="F:formylglycine-generating oxidase activity"/>
    <property type="evidence" value="ECO:0007669"/>
    <property type="project" value="TreeGrafter"/>
</dbReference>
<dbReference type="PANTHER" id="PTHR23150:SF19">
    <property type="entry name" value="FORMYLGLYCINE-GENERATING ENZYME"/>
    <property type="match status" value="1"/>
</dbReference>
<dbReference type="InterPro" id="IPR016187">
    <property type="entry name" value="CTDL_fold"/>
</dbReference>
<gene>
    <name evidence="2" type="ORF">MSMAS_1919</name>
</gene>
<dbReference type="InterPro" id="IPR042095">
    <property type="entry name" value="SUMF_sf"/>
</dbReference>
<dbReference type="Gene3D" id="3.90.1580.10">
    <property type="entry name" value="paralog of FGE (formylglycine-generating enzyme)"/>
    <property type="match status" value="1"/>
</dbReference>
<dbReference type="EMBL" id="CP009512">
    <property type="protein sequence ID" value="AKB65115.1"/>
    <property type="molecule type" value="Genomic_DNA"/>
</dbReference>
<dbReference type="Proteomes" id="UP000033097">
    <property type="component" value="Chromosome"/>
</dbReference>
<keyword evidence="2" id="KW-0418">Kinase</keyword>
<dbReference type="InterPro" id="IPR051043">
    <property type="entry name" value="Sulfatase_Mod_Factor_Kinase"/>
</dbReference>
<dbReference type="PANTHER" id="PTHR23150">
    <property type="entry name" value="SULFATASE MODIFYING FACTOR 1, 2"/>
    <property type="match status" value="1"/>
</dbReference>
<dbReference type="HOGENOM" id="CLU_012431_2_1_2"/>